<proteinExistence type="predicted"/>
<dbReference type="SUPFAM" id="SSF52980">
    <property type="entry name" value="Restriction endonuclease-like"/>
    <property type="match status" value="1"/>
</dbReference>
<evidence type="ECO:0000259" key="1">
    <source>
        <dbReference type="Pfam" id="PF05685"/>
    </source>
</evidence>
<organism evidence="2 3">
    <name type="scientific">Actinoplanes nipponensis</name>
    <dbReference type="NCBI Taxonomy" id="135950"/>
    <lineage>
        <taxon>Bacteria</taxon>
        <taxon>Bacillati</taxon>
        <taxon>Actinomycetota</taxon>
        <taxon>Actinomycetes</taxon>
        <taxon>Micromonosporales</taxon>
        <taxon>Micromonosporaceae</taxon>
        <taxon>Actinoplanes</taxon>
    </lineage>
</organism>
<dbReference type="PANTHER" id="PTHR35400">
    <property type="entry name" value="SLR1083 PROTEIN"/>
    <property type="match status" value="1"/>
</dbReference>
<protein>
    <recommendedName>
        <fullName evidence="1">Putative restriction endonuclease domain-containing protein</fullName>
    </recommendedName>
</protein>
<dbReference type="InterPro" id="IPR011335">
    <property type="entry name" value="Restrct_endonuc-II-like"/>
</dbReference>
<dbReference type="RefSeq" id="WP_203773704.1">
    <property type="nucleotide sequence ID" value="NZ_BAAAYJ010000015.1"/>
</dbReference>
<comment type="caution">
    <text evidence="2">The sequence shown here is derived from an EMBL/GenBank/DDBJ whole genome shotgun (WGS) entry which is preliminary data.</text>
</comment>
<dbReference type="CDD" id="cd06260">
    <property type="entry name" value="DUF820-like"/>
    <property type="match status" value="1"/>
</dbReference>
<keyword evidence="3" id="KW-1185">Reference proteome</keyword>
<dbReference type="InterPro" id="IPR012296">
    <property type="entry name" value="Nuclease_put_TT1808"/>
</dbReference>
<name>A0A919MP84_9ACTN</name>
<reference evidence="2" key="1">
    <citation type="submission" date="2021-01" db="EMBL/GenBank/DDBJ databases">
        <title>Whole genome shotgun sequence of Actinoplanes nipponensis NBRC 14063.</title>
        <authorList>
            <person name="Komaki H."/>
            <person name="Tamura T."/>
        </authorList>
    </citation>
    <scope>NUCLEOTIDE SEQUENCE</scope>
    <source>
        <strain evidence="2">NBRC 14063</strain>
    </source>
</reference>
<dbReference type="EMBL" id="BOMQ01000066">
    <property type="protein sequence ID" value="GIE52341.1"/>
    <property type="molecule type" value="Genomic_DNA"/>
</dbReference>
<feature type="domain" description="Putative restriction endonuclease" evidence="1">
    <location>
        <begin position="17"/>
        <end position="168"/>
    </location>
</feature>
<dbReference type="AlphaFoldDB" id="A0A919MP84"/>
<accession>A0A919MP84</accession>
<dbReference type="Pfam" id="PF05685">
    <property type="entry name" value="Uma2"/>
    <property type="match status" value="1"/>
</dbReference>
<sequence>MTAALSGLPPADGWTVDDLQALPDDGVRRELIDGALHVPPSPTSIHQVIAMRLGVALEQTCPDHLFVSQANDVELSSRRMFIPDVLVTTFEAARRRSGSFLADEVVLAVEIVSPGSQSVDRVLKPALYAKAGIPHFWLIETDGGITVHTFRLDSGAEVYEPSGSFTDVISTDSPWRLEIPVAGLRPRNF</sequence>
<evidence type="ECO:0000313" key="3">
    <source>
        <dbReference type="Proteomes" id="UP000647172"/>
    </source>
</evidence>
<dbReference type="Proteomes" id="UP000647172">
    <property type="component" value="Unassembled WGS sequence"/>
</dbReference>
<evidence type="ECO:0000313" key="2">
    <source>
        <dbReference type="EMBL" id="GIE52341.1"/>
    </source>
</evidence>
<gene>
    <name evidence="2" type="ORF">Ani05nite_58750</name>
</gene>
<dbReference type="PANTHER" id="PTHR35400:SF3">
    <property type="entry name" value="SLL1072 PROTEIN"/>
    <property type="match status" value="1"/>
</dbReference>
<dbReference type="Gene3D" id="3.90.1570.10">
    <property type="entry name" value="tt1808, chain A"/>
    <property type="match status" value="1"/>
</dbReference>
<dbReference type="InterPro" id="IPR008538">
    <property type="entry name" value="Uma2"/>
</dbReference>